<dbReference type="AlphaFoldDB" id="A0A9K3KDV8"/>
<keyword evidence="4" id="KW-1185">Reference proteome</keyword>
<dbReference type="Proteomes" id="UP000693970">
    <property type="component" value="Unassembled WGS sequence"/>
</dbReference>
<dbReference type="InterPro" id="IPR049227">
    <property type="entry name" value="DUF6824"/>
</dbReference>
<reference evidence="3" key="2">
    <citation type="submission" date="2021-04" db="EMBL/GenBank/DDBJ databases">
        <authorList>
            <person name="Podell S."/>
        </authorList>
    </citation>
    <scope>NUCLEOTIDE SEQUENCE</scope>
    <source>
        <strain evidence="3">Hildebrandi</strain>
    </source>
</reference>
<evidence type="ECO:0000313" key="3">
    <source>
        <dbReference type="EMBL" id="KAG7341914.1"/>
    </source>
</evidence>
<gene>
    <name evidence="3" type="ORF">IV203_007006</name>
</gene>
<reference evidence="3" key="1">
    <citation type="journal article" date="2021" name="Sci. Rep.">
        <title>Diploid genomic architecture of Nitzschia inconspicua, an elite biomass production diatom.</title>
        <authorList>
            <person name="Oliver A."/>
            <person name="Podell S."/>
            <person name="Pinowska A."/>
            <person name="Traller J.C."/>
            <person name="Smith S.R."/>
            <person name="McClure R."/>
            <person name="Beliaev A."/>
            <person name="Bohutskyi P."/>
            <person name="Hill E.A."/>
            <person name="Rabines A."/>
            <person name="Zheng H."/>
            <person name="Allen L.Z."/>
            <person name="Kuo A."/>
            <person name="Grigoriev I.V."/>
            <person name="Allen A.E."/>
            <person name="Hazlebeck D."/>
            <person name="Allen E.E."/>
        </authorList>
    </citation>
    <scope>NUCLEOTIDE SEQUENCE</scope>
    <source>
        <strain evidence="3">Hildebrandi</strain>
    </source>
</reference>
<feature type="domain" description="DUF6824" evidence="2">
    <location>
        <begin position="58"/>
        <end position="140"/>
    </location>
</feature>
<dbReference type="Pfam" id="PF20710">
    <property type="entry name" value="DUF6824"/>
    <property type="match status" value="1"/>
</dbReference>
<accession>A0A9K3KDV8</accession>
<evidence type="ECO:0000256" key="1">
    <source>
        <dbReference type="SAM" id="MobiDB-lite"/>
    </source>
</evidence>
<feature type="region of interest" description="Disordered" evidence="1">
    <location>
        <begin position="1"/>
        <end position="25"/>
    </location>
</feature>
<protein>
    <recommendedName>
        <fullName evidence="2">DUF6824 domain-containing protein</fullName>
    </recommendedName>
</protein>
<evidence type="ECO:0000259" key="2">
    <source>
        <dbReference type="Pfam" id="PF20710"/>
    </source>
</evidence>
<feature type="compositionally biased region" description="Low complexity" evidence="1">
    <location>
        <begin position="13"/>
        <end position="24"/>
    </location>
</feature>
<feature type="region of interest" description="Disordered" evidence="1">
    <location>
        <begin position="143"/>
        <end position="209"/>
    </location>
</feature>
<proteinExistence type="predicted"/>
<name>A0A9K3KDV8_9STRA</name>
<comment type="caution">
    <text evidence="3">The sequence shown here is derived from an EMBL/GenBank/DDBJ whole genome shotgun (WGS) entry which is preliminary data.</text>
</comment>
<organism evidence="3 4">
    <name type="scientific">Nitzschia inconspicua</name>
    <dbReference type="NCBI Taxonomy" id="303405"/>
    <lineage>
        <taxon>Eukaryota</taxon>
        <taxon>Sar</taxon>
        <taxon>Stramenopiles</taxon>
        <taxon>Ochrophyta</taxon>
        <taxon>Bacillariophyta</taxon>
        <taxon>Bacillariophyceae</taxon>
        <taxon>Bacillariophycidae</taxon>
        <taxon>Bacillariales</taxon>
        <taxon>Bacillariaceae</taxon>
        <taxon>Nitzschia</taxon>
    </lineage>
</organism>
<sequence length="520" mass="57839">MENEDKKKKRSDSPGSSSLSGSDESFMEVNRAAASSLGYTLTKQAHILPDEFEPSFIDVVCGRGRASTRHNEEYYTRLLRAKTAQYYQSSQLERSNIIKDILATCRNHGVHFVRKNKKTDKWEEIGDKAARFKIAHAIRDRLQIQGTPIKGGPSSQQSSEDSNGYDTDNRKQLPFQRKNNKKKAKHPEKTDDFAPKKGLPSQHSNAALPNLFGIGTETTTDNINGNISASIHIKDASKSNEMLFGQCSNTGNDSPSQSSVLGHGIFNAMFEGSVYDAGITIDPLVMGPHLGNTPAISGMMDPMAPMRSASDVAFHSEWISSQCHNIMQRYPQHANEMRTNSINTHDSNILASLHTSEGKGAVPNTSSMSLNMTNNLLLQLENQYNFQQPQQQTQQHTQYLVMPSIPMTVTDLLSPYNPMFAGLCIDDPSSLVFIMPSNYQPAEHLTPEQTSASEELILHDENVNFDGFNLALSQAFEQDIDPIQGEGINDDERDGVVDDDHHDDIFRNPFFLSEDELEPL</sequence>
<feature type="compositionally biased region" description="Polar residues" evidence="1">
    <location>
        <begin position="153"/>
        <end position="166"/>
    </location>
</feature>
<dbReference type="EMBL" id="JAGRRH010000025">
    <property type="protein sequence ID" value="KAG7341914.1"/>
    <property type="molecule type" value="Genomic_DNA"/>
</dbReference>
<evidence type="ECO:0000313" key="4">
    <source>
        <dbReference type="Proteomes" id="UP000693970"/>
    </source>
</evidence>